<dbReference type="AlphaFoldDB" id="A0A4Y4CV40"/>
<dbReference type="Proteomes" id="UP000318422">
    <property type="component" value="Unassembled WGS sequence"/>
</dbReference>
<dbReference type="RefSeq" id="WP_141352272.1">
    <property type="nucleotide sequence ID" value="NZ_BJNV01000037.1"/>
</dbReference>
<feature type="signal peptide" evidence="1">
    <location>
        <begin position="1"/>
        <end position="36"/>
    </location>
</feature>
<name>A0A4Y4CV40_ZOORA</name>
<dbReference type="OrthoDB" id="8527941at2"/>
<dbReference type="InterPro" id="IPR025293">
    <property type="entry name" value="YfiR/HmsC-like"/>
</dbReference>
<evidence type="ECO:0000256" key="1">
    <source>
        <dbReference type="SAM" id="SignalP"/>
    </source>
</evidence>
<dbReference type="EMBL" id="BJNV01000037">
    <property type="protein sequence ID" value="GEC96196.1"/>
    <property type="molecule type" value="Genomic_DNA"/>
</dbReference>
<reference evidence="2 3" key="1">
    <citation type="submission" date="2019-06" db="EMBL/GenBank/DDBJ databases">
        <title>Whole genome shotgun sequence of Zoogloea ramigera NBRC 15342.</title>
        <authorList>
            <person name="Hosoyama A."/>
            <person name="Uohara A."/>
            <person name="Ohji S."/>
            <person name="Ichikawa N."/>
        </authorList>
    </citation>
    <scope>NUCLEOTIDE SEQUENCE [LARGE SCALE GENOMIC DNA]</scope>
    <source>
        <strain evidence="2 3">NBRC 15342</strain>
    </source>
</reference>
<keyword evidence="1" id="KW-0732">Signal</keyword>
<feature type="chain" id="PRO_5021389319" description="DUF4154 domain-containing protein" evidence="1">
    <location>
        <begin position="37"/>
        <end position="197"/>
    </location>
</feature>
<organism evidence="2 3">
    <name type="scientific">Zoogloea ramigera</name>
    <dbReference type="NCBI Taxonomy" id="350"/>
    <lineage>
        <taxon>Bacteria</taxon>
        <taxon>Pseudomonadati</taxon>
        <taxon>Pseudomonadota</taxon>
        <taxon>Betaproteobacteria</taxon>
        <taxon>Rhodocyclales</taxon>
        <taxon>Zoogloeaceae</taxon>
        <taxon>Zoogloea</taxon>
    </lineage>
</organism>
<sequence>MGRTLAFSPGCGRRTWRAVRLRRVAAALCGAGLALALLQPLAAGAQAVPEPQLRAAYLVNFLKYVEWPGGGVTATICLYGRDTLSAYLAPYEGRSVQGRELRVRRIFQFDQLADCQELYVAETDEERQAAVIKAAARLPVLTVGETAAFVQQGGALALLRQDGRIVFDVNMSVVTRAGLRVSPQMLRLARDVSGGAR</sequence>
<evidence type="ECO:0000313" key="3">
    <source>
        <dbReference type="Proteomes" id="UP000318422"/>
    </source>
</evidence>
<evidence type="ECO:0000313" key="2">
    <source>
        <dbReference type="EMBL" id="GEC96196.1"/>
    </source>
</evidence>
<gene>
    <name evidence="2" type="ORF">ZRA01_22690</name>
</gene>
<evidence type="ECO:0008006" key="4">
    <source>
        <dbReference type="Google" id="ProtNLM"/>
    </source>
</evidence>
<dbReference type="Pfam" id="PF13689">
    <property type="entry name" value="DUF4154"/>
    <property type="match status" value="1"/>
</dbReference>
<keyword evidence="3" id="KW-1185">Reference proteome</keyword>
<proteinExistence type="predicted"/>
<comment type="caution">
    <text evidence="2">The sequence shown here is derived from an EMBL/GenBank/DDBJ whole genome shotgun (WGS) entry which is preliminary data.</text>
</comment>
<protein>
    <recommendedName>
        <fullName evidence="4">DUF4154 domain-containing protein</fullName>
    </recommendedName>
</protein>
<accession>A0A4Y4CV40</accession>